<reference evidence="2 3" key="1">
    <citation type="journal article" date="2024" name="Ann. Entomol. Soc. Am.">
        <title>Genomic analyses of the southern and eastern yellowjacket wasps (Hymenoptera: Vespidae) reveal evolutionary signatures of social life.</title>
        <authorList>
            <person name="Catto M.A."/>
            <person name="Caine P.B."/>
            <person name="Orr S.E."/>
            <person name="Hunt B.G."/>
            <person name="Goodisman M.A.D."/>
        </authorList>
    </citation>
    <scope>NUCLEOTIDE SEQUENCE [LARGE SCALE GENOMIC DNA]</scope>
    <source>
        <strain evidence="2">232</strain>
        <tissue evidence="2">Head and thorax</tissue>
    </source>
</reference>
<organism evidence="2 3">
    <name type="scientific">Vespula maculifrons</name>
    <name type="common">Eastern yellow jacket</name>
    <name type="synonym">Wasp</name>
    <dbReference type="NCBI Taxonomy" id="7453"/>
    <lineage>
        <taxon>Eukaryota</taxon>
        <taxon>Metazoa</taxon>
        <taxon>Ecdysozoa</taxon>
        <taxon>Arthropoda</taxon>
        <taxon>Hexapoda</taxon>
        <taxon>Insecta</taxon>
        <taxon>Pterygota</taxon>
        <taxon>Neoptera</taxon>
        <taxon>Endopterygota</taxon>
        <taxon>Hymenoptera</taxon>
        <taxon>Apocrita</taxon>
        <taxon>Aculeata</taxon>
        <taxon>Vespoidea</taxon>
        <taxon>Vespidae</taxon>
        <taxon>Vespinae</taxon>
        <taxon>Vespula</taxon>
    </lineage>
</organism>
<dbReference type="AlphaFoldDB" id="A0ABD2BM07"/>
<comment type="caution">
    <text evidence="2">The sequence shown here is derived from an EMBL/GenBank/DDBJ whole genome shotgun (WGS) entry which is preliminary data.</text>
</comment>
<proteinExistence type="predicted"/>
<keyword evidence="3" id="KW-1185">Reference proteome</keyword>
<sequence>TIASVWNRRGGRRYRRKDRKGSEEKGLRVRVSSSKTKRCNGRRGMRRFARGRKILAAFSAIMGRLGKGSQNATRPIFRVHYRKLVDEYSQQQQEQLKFMPALPDYMSYCCCRCGHTQKLKLSKISKRCRGLKRPLEIRLRHVSEHDAIFLSSYWRTREPLAGSRSAVHSIGCFIFDLLASERTLTANPKPKTTTTTTCKSPSTVCTSHGISESRLALGTAI</sequence>
<name>A0ABD2BM07_VESMC</name>
<evidence type="ECO:0000313" key="2">
    <source>
        <dbReference type="EMBL" id="KAL2733645.1"/>
    </source>
</evidence>
<feature type="non-terminal residue" evidence="2">
    <location>
        <position position="1"/>
    </location>
</feature>
<protein>
    <submittedName>
        <fullName evidence="2">Tensin-1-like isoform X5</fullName>
    </submittedName>
</protein>
<feature type="region of interest" description="Disordered" evidence="1">
    <location>
        <begin position="9"/>
        <end position="28"/>
    </location>
</feature>
<evidence type="ECO:0000313" key="3">
    <source>
        <dbReference type="Proteomes" id="UP001607303"/>
    </source>
</evidence>
<dbReference type="Proteomes" id="UP001607303">
    <property type="component" value="Unassembled WGS sequence"/>
</dbReference>
<dbReference type="EMBL" id="JAYRBN010000073">
    <property type="protein sequence ID" value="KAL2733645.1"/>
    <property type="molecule type" value="Genomic_DNA"/>
</dbReference>
<evidence type="ECO:0000256" key="1">
    <source>
        <dbReference type="SAM" id="MobiDB-lite"/>
    </source>
</evidence>
<accession>A0ABD2BM07</accession>
<gene>
    <name evidence="2" type="ORF">V1477_014079</name>
</gene>
<feature type="compositionally biased region" description="Basic residues" evidence="1">
    <location>
        <begin position="9"/>
        <end position="19"/>
    </location>
</feature>